<evidence type="ECO:0000313" key="7">
    <source>
        <dbReference type="Proteomes" id="UP001224775"/>
    </source>
</evidence>
<dbReference type="SUPFAM" id="SSF54001">
    <property type="entry name" value="Cysteine proteinases"/>
    <property type="match status" value="1"/>
</dbReference>
<keyword evidence="6" id="KW-0012">Acyltransferase</keyword>
<dbReference type="InterPro" id="IPR007719">
    <property type="entry name" value="PCS_N"/>
</dbReference>
<dbReference type="PROSITE" id="PS51443">
    <property type="entry name" value="PCS"/>
    <property type="match status" value="1"/>
</dbReference>
<dbReference type="AlphaFoldDB" id="A0AAD8XRI2"/>
<evidence type="ECO:0000256" key="2">
    <source>
        <dbReference type="ARBA" id="ARBA00022539"/>
    </source>
</evidence>
<dbReference type="Gene3D" id="3.90.70.30">
    <property type="entry name" value="Phytochelatin synthase, N-terminal domain"/>
    <property type="match status" value="1"/>
</dbReference>
<protein>
    <recommendedName>
        <fullName evidence="1">glutathione gamma-glutamylcysteinyltransferase</fullName>
        <ecNumber evidence="1">2.3.2.15</ecNumber>
    </recommendedName>
</protein>
<dbReference type="FunFam" id="3.90.70.30:FF:000001">
    <property type="entry name" value="Glutathione gamma-glutamylcysteinyltransferase 1"/>
    <property type="match status" value="1"/>
</dbReference>
<name>A0AAD8XRI2_9STRA</name>
<reference evidence="6" key="1">
    <citation type="submission" date="2023-06" db="EMBL/GenBank/DDBJ databases">
        <title>Survivors Of The Sea: Transcriptome response of Skeletonema marinoi to long-term dormancy.</title>
        <authorList>
            <person name="Pinder M.I.M."/>
            <person name="Kourtchenko O."/>
            <person name="Robertson E.K."/>
            <person name="Larsson T."/>
            <person name="Maumus F."/>
            <person name="Osuna-Cruz C.M."/>
            <person name="Vancaester E."/>
            <person name="Stenow R."/>
            <person name="Vandepoele K."/>
            <person name="Ploug H."/>
            <person name="Bruchert V."/>
            <person name="Godhe A."/>
            <person name="Topel M."/>
        </authorList>
    </citation>
    <scope>NUCLEOTIDE SEQUENCE</scope>
    <source>
        <strain evidence="6">R05AC</strain>
    </source>
</reference>
<evidence type="ECO:0000259" key="5">
    <source>
        <dbReference type="PROSITE" id="PS51443"/>
    </source>
</evidence>
<dbReference type="InterPro" id="IPR038765">
    <property type="entry name" value="Papain-like_cys_pep_sf"/>
</dbReference>
<dbReference type="EC" id="2.3.2.15" evidence="1"/>
<evidence type="ECO:0000256" key="3">
    <source>
        <dbReference type="ARBA" id="ARBA00022679"/>
    </source>
</evidence>
<dbReference type="GO" id="GO:0016756">
    <property type="term" value="F:glutathione gamma-glutamylcysteinyltransferase activity"/>
    <property type="evidence" value="ECO:0007669"/>
    <property type="project" value="UniProtKB-EC"/>
</dbReference>
<dbReference type="EMBL" id="JATAAI010000066">
    <property type="protein sequence ID" value="KAK1732489.1"/>
    <property type="molecule type" value="Genomic_DNA"/>
</dbReference>
<sequence>MRGAVRLFVPGRGSHKRIRVTVSADFLPSVTSSCLQLSSMRTTCSSGQHSFICGSIQSHNPHNRHNYFNTLSYSSAASTDDAHSSQRDAECINHNDTNNNSCHLSEPLVKPGTPLPPPLPNPNYSFRGRALPTNLIAFNSTEGKQRFLQALQNDCAESYFPLSQQFLNQMDPAYCGITTLVLILNALAIDPNVRWRGGWRWYGDEQMLLERCCIEKERVEREGVTLEQFCGLARCQGVDVKKKRPLRDRGEQRNVAGSSLDAHDIHEFRNDIRNAVRMPPKTQQETDLEIATHADAHNDSQARACNGGYFLVTSFGRSSLSQTGDGHFSPIAAYHEPSDSCLVLDVARFKYAPYWVTVKDLYDAMIPEDKATGQSRGWLLMYPPTKGKHGSKKSLTVEEIEGKRPAACVPLAGSGVSLCAVEKIKVDYCSVNNNR</sequence>
<keyword evidence="4" id="KW-0479">Metal-binding</keyword>
<dbReference type="InterPro" id="IPR038156">
    <property type="entry name" value="PCS_N_sf"/>
</dbReference>
<comment type="caution">
    <text evidence="6">The sequence shown here is derived from an EMBL/GenBank/DDBJ whole genome shotgun (WGS) entry which is preliminary data.</text>
</comment>
<evidence type="ECO:0000256" key="4">
    <source>
        <dbReference type="ARBA" id="ARBA00022723"/>
    </source>
</evidence>
<dbReference type="GO" id="GO:0046938">
    <property type="term" value="P:phytochelatin biosynthetic process"/>
    <property type="evidence" value="ECO:0007669"/>
    <property type="project" value="InterPro"/>
</dbReference>
<dbReference type="PANTHER" id="PTHR33447">
    <property type="entry name" value="GLUTATHIONE GAMMA-GLUTAMYLCYSTEINYLTRANSFERASE"/>
    <property type="match status" value="1"/>
</dbReference>
<keyword evidence="3 6" id="KW-0808">Transferase</keyword>
<gene>
    <name evidence="6" type="ORF">QTG54_016883</name>
</gene>
<dbReference type="InterPro" id="IPR040409">
    <property type="entry name" value="PCS-like"/>
</dbReference>
<evidence type="ECO:0000256" key="1">
    <source>
        <dbReference type="ARBA" id="ARBA00012468"/>
    </source>
</evidence>
<accession>A0AAD8XRI2</accession>
<keyword evidence="7" id="KW-1185">Reference proteome</keyword>
<evidence type="ECO:0000313" key="6">
    <source>
        <dbReference type="EMBL" id="KAK1732489.1"/>
    </source>
</evidence>
<proteinExistence type="predicted"/>
<keyword evidence="2" id="KW-0104">Cadmium</keyword>
<dbReference type="GO" id="GO:0010038">
    <property type="term" value="P:response to metal ion"/>
    <property type="evidence" value="ECO:0007669"/>
    <property type="project" value="InterPro"/>
</dbReference>
<dbReference type="Pfam" id="PF05023">
    <property type="entry name" value="Phytochelatin"/>
    <property type="match status" value="1"/>
</dbReference>
<organism evidence="6 7">
    <name type="scientific">Skeletonema marinoi</name>
    <dbReference type="NCBI Taxonomy" id="267567"/>
    <lineage>
        <taxon>Eukaryota</taxon>
        <taxon>Sar</taxon>
        <taxon>Stramenopiles</taxon>
        <taxon>Ochrophyta</taxon>
        <taxon>Bacillariophyta</taxon>
        <taxon>Coscinodiscophyceae</taxon>
        <taxon>Thalassiosirophycidae</taxon>
        <taxon>Thalassiosirales</taxon>
        <taxon>Skeletonemataceae</taxon>
        <taxon>Skeletonema</taxon>
        <taxon>Skeletonema marinoi-dohrnii complex</taxon>
    </lineage>
</organism>
<dbReference type="Proteomes" id="UP001224775">
    <property type="component" value="Unassembled WGS sequence"/>
</dbReference>
<dbReference type="GO" id="GO:0046872">
    <property type="term" value="F:metal ion binding"/>
    <property type="evidence" value="ECO:0007669"/>
    <property type="project" value="UniProtKB-KW"/>
</dbReference>
<feature type="domain" description="Peptidase C83" evidence="5">
    <location>
        <begin position="121"/>
        <end position="386"/>
    </location>
</feature>